<name>A0A401FYD3_9BACT</name>
<reference evidence="3" key="2">
    <citation type="submission" date="2019-01" db="EMBL/GenBank/DDBJ databases">
        <title>Genome sequence of Desulfonema ishimotonii strain Tokyo 01.</title>
        <authorList>
            <person name="Fukui M."/>
        </authorList>
    </citation>
    <scope>NUCLEOTIDE SEQUENCE [LARGE SCALE GENOMIC DNA]</scope>
    <source>
        <strain evidence="3">Tokyo 01</strain>
    </source>
</reference>
<feature type="compositionally biased region" description="Basic and acidic residues" evidence="1">
    <location>
        <begin position="40"/>
        <end position="52"/>
    </location>
</feature>
<dbReference type="EMBL" id="BEXT01000001">
    <property type="protein sequence ID" value="GBC61953.1"/>
    <property type="molecule type" value="Genomic_DNA"/>
</dbReference>
<keyword evidence="3" id="KW-1185">Reference proteome</keyword>
<dbReference type="AlphaFoldDB" id="A0A401FYD3"/>
<feature type="region of interest" description="Disordered" evidence="1">
    <location>
        <begin position="1"/>
        <end position="84"/>
    </location>
</feature>
<organism evidence="2 3">
    <name type="scientific">Desulfonema ishimotonii</name>
    <dbReference type="NCBI Taxonomy" id="45657"/>
    <lineage>
        <taxon>Bacteria</taxon>
        <taxon>Pseudomonadati</taxon>
        <taxon>Thermodesulfobacteriota</taxon>
        <taxon>Desulfobacteria</taxon>
        <taxon>Desulfobacterales</taxon>
        <taxon>Desulfococcaceae</taxon>
        <taxon>Desulfonema</taxon>
    </lineage>
</organism>
<evidence type="ECO:0000256" key="1">
    <source>
        <dbReference type="SAM" id="MobiDB-lite"/>
    </source>
</evidence>
<evidence type="ECO:0000313" key="2">
    <source>
        <dbReference type="EMBL" id="GBC61953.1"/>
    </source>
</evidence>
<comment type="caution">
    <text evidence="2">The sequence shown here is derived from an EMBL/GenBank/DDBJ whole genome shotgun (WGS) entry which is preliminary data.</text>
</comment>
<dbReference type="OrthoDB" id="9912031at2"/>
<accession>A0A401FYD3</accession>
<sequence>MEMVHENENNAVTAADTVSDSARPGNTPPDAGEKNSTPDIGEKLDTIIDKYSSRQSGPASPGLPAASGNYRPDDTYQPTNVKSSPFKAQHLQNVVDEIKVIEDGIKNIIASKTNKVIEEKIPVEKERPVQYNIIDKTLVTLGLKEQETETYTDYEIVRKEVARSPGEVMVTEFRGMIDKYINSLKGLNEGLRETVIEVDSIVRNLTTVNDSFTDQIHSDRRAYNEQVRHSRELEAQLGELVPIHEKMSPVDDRFAEVEKVRDHLEMALRESQSMELKYKTNIDMGVKYQTALKSYRKLINDFKERGDLHVNMVDKFAAGAEHMKVAVENVSQICSGVARVTQSMVMIVESIEDGNKVLGRYSSLVGDQMSASPQWEMEYNALKEAESVYRKNDQLRLDQIQGNREEIEKLINKE</sequence>
<reference evidence="3" key="1">
    <citation type="submission" date="2017-11" db="EMBL/GenBank/DDBJ databases">
        <authorList>
            <person name="Watanabe M."/>
            <person name="Kojima H."/>
        </authorList>
    </citation>
    <scope>NUCLEOTIDE SEQUENCE [LARGE SCALE GENOMIC DNA]</scope>
    <source>
        <strain evidence="3">Tokyo 01</strain>
    </source>
</reference>
<proteinExistence type="predicted"/>
<feature type="compositionally biased region" description="Polar residues" evidence="1">
    <location>
        <begin position="9"/>
        <end position="20"/>
    </location>
</feature>
<protein>
    <submittedName>
        <fullName evidence="2">Uncharacterized protein</fullName>
    </submittedName>
</protein>
<dbReference type="Proteomes" id="UP000288096">
    <property type="component" value="Unassembled WGS sequence"/>
</dbReference>
<gene>
    <name evidence="2" type="ORF">DENIS_2915</name>
</gene>
<evidence type="ECO:0000313" key="3">
    <source>
        <dbReference type="Proteomes" id="UP000288096"/>
    </source>
</evidence>
<dbReference type="RefSeq" id="WP_124329178.1">
    <property type="nucleotide sequence ID" value="NZ_BEXT01000001.1"/>
</dbReference>